<evidence type="ECO:0000256" key="3">
    <source>
        <dbReference type="ARBA" id="ARBA00022801"/>
    </source>
</evidence>
<comment type="caution">
    <text evidence="7">The sequence shown here is derived from an EMBL/GenBank/DDBJ whole genome shotgun (WGS) entry which is preliminary data.</text>
</comment>
<evidence type="ECO:0000256" key="1">
    <source>
        <dbReference type="ARBA" id="ARBA00008779"/>
    </source>
</evidence>
<dbReference type="SUPFAM" id="SSF53649">
    <property type="entry name" value="Alkaline phosphatase-like"/>
    <property type="match status" value="1"/>
</dbReference>
<dbReference type="AlphaFoldDB" id="A0A7W9SQF0"/>
<dbReference type="Proteomes" id="UP000520814">
    <property type="component" value="Unassembled WGS sequence"/>
</dbReference>
<dbReference type="Gene3D" id="2.60.120.200">
    <property type="match status" value="1"/>
</dbReference>
<dbReference type="Pfam" id="PF00884">
    <property type="entry name" value="Sulfatase"/>
    <property type="match status" value="1"/>
</dbReference>
<dbReference type="PROSITE" id="PS00149">
    <property type="entry name" value="SULFATASE_2"/>
    <property type="match status" value="1"/>
</dbReference>
<dbReference type="Pfam" id="PF14707">
    <property type="entry name" value="Sulfatase_C"/>
    <property type="match status" value="1"/>
</dbReference>
<evidence type="ECO:0000259" key="6">
    <source>
        <dbReference type="Pfam" id="PF00884"/>
    </source>
</evidence>
<dbReference type="InterPro" id="IPR013320">
    <property type="entry name" value="ConA-like_dom_sf"/>
</dbReference>
<feature type="signal peptide" evidence="5">
    <location>
        <begin position="1"/>
        <end position="20"/>
    </location>
</feature>
<dbReference type="PANTHER" id="PTHR42693">
    <property type="entry name" value="ARYLSULFATASE FAMILY MEMBER"/>
    <property type="match status" value="1"/>
</dbReference>
<dbReference type="GO" id="GO:0004065">
    <property type="term" value="F:arylsulfatase activity"/>
    <property type="evidence" value="ECO:0007669"/>
    <property type="project" value="TreeGrafter"/>
</dbReference>
<evidence type="ECO:0000256" key="5">
    <source>
        <dbReference type="SAM" id="SignalP"/>
    </source>
</evidence>
<dbReference type="PANTHER" id="PTHR42693:SF53">
    <property type="entry name" value="ENDO-4-O-SULFATASE"/>
    <property type="match status" value="1"/>
</dbReference>
<dbReference type="GO" id="GO:0046872">
    <property type="term" value="F:metal ion binding"/>
    <property type="evidence" value="ECO:0007669"/>
    <property type="project" value="UniProtKB-KW"/>
</dbReference>
<accession>A0A7W9SQF0</accession>
<evidence type="ECO:0000256" key="4">
    <source>
        <dbReference type="ARBA" id="ARBA00022837"/>
    </source>
</evidence>
<dbReference type="InterPro" id="IPR017850">
    <property type="entry name" value="Alkaline_phosphatase_core_sf"/>
</dbReference>
<dbReference type="InterPro" id="IPR050738">
    <property type="entry name" value="Sulfatase"/>
</dbReference>
<name>A0A7W9SQF0_ARMRO</name>
<dbReference type="Gene3D" id="3.40.720.10">
    <property type="entry name" value="Alkaline Phosphatase, subunit A"/>
    <property type="match status" value="1"/>
</dbReference>
<comment type="similarity">
    <text evidence="1">Belongs to the sulfatase family.</text>
</comment>
<dbReference type="InterPro" id="IPR000917">
    <property type="entry name" value="Sulfatase_N"/>
</dbReference>
<reference evidence="7 8" key="1">
    <citation type="submission" date="2020-08" db="EMBL/GenBank/DDBJ databases">
        <title>Genomic Encyclopedia of Type Strains, Phase IV (KMG-IV): sequencing the most valuable type-strain genomes for metagenomic binning, comparative biology and taxonomic classification.</title>
        <authorList>
            <person name="Goeker M."/>
        </authorList>
    </citation>
    <scope>NUCLEOTIDE SEQUENCE [LARGE SCALE GENOMIC DNA]</scope>
    <source>
        <strain evidence="7 8">DSM 23562</strain>
    </source>
</reference>
<dbReference type="EMBL" id="JACHGW010000002">
    <property type="protein sequence ID" value="MBB6050113.1"/>
    <property type="molecule type" value="Genomic_DNA"/>
</dbReference>
<evidence type="ECO:0000313" key="7">
    <source>
        <dbReference type="EMBL" id="MBB6050113.1"/>
    </source>
</evidence>
<keyword evidence="2" id="KW-0479">Metal-binding</keyword>
<feature type="domain" description="Sulfatase N-terminal" evidence="6">
    <location>
        <begin position="37"/>
        <end position="344"/>
    </location>
</feature>
<protein>
    <submittedName>
        <fullName evidence="7">Arylsulfatase A-like enzyme</fullName>
    </submittedName>
</protein>
<keyword evidence="8" id="KW-1185">Reference proteome</keyword>
<dbReference type="InterPro" id="IPR024607">
    <property type="entry name" value="Sulfatase_CS"/>
</dbReference>
<evidence type="ECO:0000313" key="8">
    <source>
        <dbReference type="Proteomes" id="UP000520814"/>
    </source>
</evidence>
<dbReference type="SUPFAM" id="SSF49899">
    <property type="entry name" value="Concanavalin A-like lectins/glucanases"/>
    <property type="match status" value="1"/>
</dbReference>
<keyword evidence="4" id="KW-0106">Calcium</keyword>
<dbReference type="RefSeq" id="WP_184194435.1">
    <property type="nucleotide sequence ID" value="NZ_JACHGW010000002.1"/>
</dbReference>
<keyword evidence="5" id="KW-0732">Signal</keyword>
<evidence type="ECO:0000256" key="2">
    <source>
        <dbReference type="ARBA" id="ARBA00022723"/>
    </source>
</evidence>
<proteinExistence type="inferred from homology"/>
<sequence>MKTLLSLASAALLLAAPSFLSPHSVGARGQVGATQKPNIVLIFIDDMGYGDIGPFGSTKNRTPNLDKMAREGMKLTSFYAAPVCSVSRAQVLTGCYGARVSIPGVFFPGEKNGLNKDEHTVAELLKDQGYATMCIGKWHLGDQPEFLPTRHGFDHYFGFPYSNDMLKKAKGGTQPVVPLLRDDKVIELLTGEEQSRLTERYTDEAIKFITDNQKKPFFLYLPHTAIHTPIHPGAQFRGKSANGRVGDWVEEVDWSVGRVRETLAKLGLDKNTLVIFTSDNGPWLTQGKDSGEAGPLRGGKGSTWEGGVREPTLVAWPGKIAPGSTSDAVAGTIDFLPTFVQLAGGTVPTDRKIDGKDIAPLLLGKTKQSPHEARYYFNGYQLQAVRSGPWKLAIAPQSEGMGKAGATVAASLESPRLYNLDTEIGERTDVAAAHPEIVTRLKALAVAMRAELGETVPGPGRRPAGEVKNPVTLYPFEESAQATSTKPATLDSLKVGDTLSGAQAPQVVNRPLTISCTLEGKPTSGVLVAHGGTSTGYALYLKDGHAVFAVHPSGGELVRLTSPRPLAENAVLEARIAADGALSLKVNGEVVATHKLSGPLSRQPQEPFCVGFDSANPVDSAYASLPRFAGTLRALKVSTKE</sequence>
<dbReference type="Gene3D" id="3.30.1120.10">
    <property type="match status" value="1"/>
</dbReference>
<organism evidence="7 8">
    <name type="scientific">Armatimonas rosea</name>
    <dbReference type="NCBI Taxonomy" id="685828"/>
    <lineage>
        <taxon>Bacteria</taxon>
        <taxon>Bacillati</taxon>
        <taxon>Armatimonadota</taxon>
        <taxon>Armatimonadia</taxon>
        <taxon>Armatimonadales</taxon>
        <taxon>Armatimonadaceae</taxon>
        <taxon>Armatimonas</taxon>
    </lineage>
</organism>
<gene>
    <name evidence="7" type="ORF">HNQ39_001904</name>
</gene>
<feature type="chain" id="PRO_5031330405" evidence="5">
    <location>
        <begin position="21"/>
        <end position="641"/>
    </location>
</feature>
<keyword evidence="3" id="KW-0378">Hydrolase</keyword>
<dbReference type="CDD" id="cd16026">
    <property type="entry name" value="GALNS_like"/>
    <property type="match status" value="1"/>
</dbReference>